<name>A0A2D4JQN4_MICLE</name>
<dbReference type="EMBL" id="IACK01233378">
    <property type="protein sequence ID" value="LAA98812.1"/>
    <property type="molecule type" value="Transcribed_RNA"/>
</dbReference>
<reference evidence="1" key="2">
    <citation type="submission" date="2017-11" db="EMBL/GenBank/DDBJ databases">
        <title>Coralsnake Venomics: Analyses of Venom Gland Transcriptomes and Proteomes of Six Brazilian Taxa.</title>
        <authorList>
            <person name="Aird S.D."/>
            <person name="Jorge da Silva N."/>
            <person name="Qiu L."/>
            <person name="Villar-Briones A."/>
            <person name="Aparecida-Saddi V."/>
            <person name="Campos-Telles M.P."/>
            <person name="Grau M."/>
            <person name="Mikheyev A.S."/>
        </authorList>
    </citation>
    <scope>NUCLEOTIDE SEQUENCE</scope>
    <source>
        <tissue evidence="1">Venom_gland</tissue>
    </source>
</reference>
<dbReference type="AlphaFoldDB" id="A0A2D4JQN4"/>
<organism evidence="1">
    <name type="scientific">Micrurus lemniscatus lemniscatus</name>
    <dbReference type="NCBI Taxonomy" id="129467"/>
    <lineage>
        <taxon>Eukaryota</taxon>
        <taxon>Metazoa</taxon>
        <taxon>Chordata</taxon>
        <taxon>Craniata</taxon>
        <taxon>Vertebrata</taxon>
        <taxon>Euteleostomi</taxon>
        <taxon>Lepidosauria</taxon>
        <taxon>Squamata</taxon>
        <taxon>Bifurcata</taxon>
        <taxon>Unidentata</taxon>
        <taxon>Episquamata</taxon>
        <taxon>Toxicofera</taxon>
        <taxon>Serpentes</taxon>
        <taxon>Colubroidea</taxon>
        <taxon>Elapidae</taxon>
        <taxon>Elapinae</taxon>
        <taxon>Micrurus</taxon>
    </lineage>
</organism>
<reference evidence="1" key="1">
    <citation type="submission" date="2017-07" db="EMBL/GenBank/DDBJ databases">
        <authorList>
            <person name="Mikheyev A."/>
            <person name="Grau M."/>
        </authorList>
    </citation>
    <scope>NUCLEOTIDE SEQUENCE</scope>
    <source>
        <tissue evidence="1">Venom_gland</tissue>
    </source>
</reference>
<accession>A0A2D4JQN4</accession>
<proteinExistence type="predicted"/>
<evidence type="ECO:0000313" key="1">
    <source>
        <dbReference type="EMBL" id="LAA98812.1"/>
    </source>
</evidence>
<protein>
    <submittedName>
        <fullName evidence="1">Uncharacterized protein</fullName>
    </submittedName>
</protein>
<sequence>MHACACMPENRRPAGRCVHAYFQAIFGAIFRPFFMPKSAWKTACFFGRFQAVFQAIFCTKTARKMAVFLAFSDHFLGCFSMLWCPRRSAGWCPCACQKPEKQLAMVHVPTEDPLCHLWHACHKFTITAIDVLKYTMFRVV</sequence>